<accession>A0ABR4JSI3</accession>
<gene>
    <name evidence="1" type="ORF">BJY01DRAFT_249273</name>
</gene>
<comment type="caution">
    <text evidence="1">The sequence shown here is derived from an EMBL/GenBank/DDBJ whole genome shotgun (WGS) entry which is preliminary data.</text>
</comment>
<sequence>MTSPYTGPGLLYVGSRTKQSSGITEETYNDWYDNVHIPHILETSGVQTAARHTVAPGTADSLNWPFLAIYPIGDLHYLTTQEFADIPLVDNLLPGPSHSCVDCAEFDQRHYATVGEFQVGEVASETSEELLVVHFNLPPGIARDDDADPANVQEWYLHQLPQDVNQHVQIHRLILARRFSNDDPDKPPSYIALHRVHDKGGLQQHLAALRRISVNVSVYTLWKEFGP</sequence>
<dbReference type="Proteomes" id="UP001610446">
    <property type="component" value="Unassembled WGS sequence"/>
</dbReference>
<evidence type="ECO:0000313" key="2">
    <source>
        <dbReference type="Proteomes" id="UP001610446"/>
    </source>
</evidence>
<proteinExistence type="predicted"/>
<evidence type="ECO:0000313" key="1">
    <source>
        <dbReference type="EMBL" id="KAL2842037.1"/>
    </source>
</evidence>
<evidence type="ECO:0008006" key="3">
    <source>
        <dbReference type="Google" id="ProtNLM"/>
    </source>
</evidence>
<name>A0ABR4JSI3_9EURO</name>
<dbReference type="EMBL" id="JBFXLU010000103">
    <property type="protein sequence ID" value="KAL2842037.1"/>
    <property type="molecule type" value="Genomic_DNA"/>
</dbReference>
<keyword evidence="2" id="KW-1185">Reference proteome</keyword>
<reference evidence="1 2" key="1">
    <citation type="submission" date="2024-07" db="EMBL/GenBank/DDBJ databases">
        <title>Section-level genome sequencing and comparative genomics of Aspergillus sections Usti and Cavernicolus.</title>
        <authorList>
            <consortium name="Lawrence Berkeley National Laboratory"/>
            <person name="Nybo J.L."/>
            <person name="Vesth T.C."/>
            <person name="Theobald S."/>
            <person name="Frisvad J.C."/>
            <person name="Larsen T.O."/>
            <person name="Kjaerboelling I."/>
            <person name="Rothschild-Mancinelli K."/>
            <person name="Lyhne E.K."/>
            <person name="Kogle M.E."/>
            <person name="Barry K."/>
            <person name="Clum A."/>
            <person name="Na H."/>
            <person name="Ledsgaard L."/>
            <person name="Lin J."/>
            <person name="Lipzen A."/>
            <person name="Kuo A."/>
            <person name="Riley R."/>
            <person name="Mondo S."/>
            <person name="Labutti K."/>
            <person name="Haridas S."/>
            <person name="Pangalinan J."/>
            <person name="Salamov A.A."/>
            <person name="Simmons B.A."/>
            <person name="Magnuson J.K."/>
            <person name="Chen J."/>
            <person name="Drula E."/>
            <person name="Henrissat B."/>
            <person name="Wiebenga A."/>
            <person name="Lubbers R.J."/>
            <person name="Gomes A.C."/>
            <person name="Makela M.R."/>
            <person name="Stajich J."/>
            <person name="Grigoriev I.V."/>
            <person name="Mortensen U.H."/>
            <person name="De Vries R.P."/>
            <person name="Baker S.E."/>
            <person name="Andersen M.R."/>
        </authorList>
    </citation>
    <scope>NUCLEOTIDE SEQUENCE [LARGE SCALE GENOMIC DNA]</scope>
    <source>
        <strain evidence="1 2">CBS 123904</strain>
    </source>
</reference>
<organism evidence="1 2">
    <name type="scientific">Aspergillus pseudoustus</name>
    <dbReference type="NCBI Taxonomy" id="1810923"/>
    <lineage>
        <taxon>Eukaryota</taxon>
        <taxon>Fungi</taxon>
        <taxon>Dikarya</taxon>
        <taxon>Ascomycota</taxon>
        <taxon>Pezizomycotina</taxon>
        <taxon>Eurotiomycetes</taxon>
        <taxon>Eurotiomycetidae</taxon>
        <taxon>Eurotiales</taxon>
        <taxon>Aspergillaceae</taxon>
        <taxon>Aspergillus</taxon>
        <taxon>Aspergillus subgen. Nidulantes</taxon>
    </lineage>
</organism>
<protein>
    <recommendedName>
        <fullName evidence="3">EthD domain-containing protein</fullName>
    </recommendedName>
</protein>